<dbReference type="SUPFAM" id="SSF56954">
    <property type="entry name" value="Outer membrane efflux proteins (OEP)"/>
    <property type="match status" value="1"/>
</dbReference>
<dbReference type="NCBIfam" id="TIGR01845">
    <property type="entry name" value="outer_NodT"/>
    <property type="match status" value="1"/>
</dbReference>
<keyword evidence="5" id="KW-1185">Reference proteome</keyword>
<comment type="subcellular location">
    <subcellularLocation>
        <location evidence="2">Cell outer membrane</location>
        <topology evidence="2">Lipid-anchor</topology>
    </subcellularLocation>
</comment>
<dbReference type="InterPro" id="IPR010131">
    <property type="entry name" value="MdtP/NodT-like"/>
</dbReference>
<dbReference type="Pfam" id="PF02321">
    <property type="entry name" value="OEP"/>
    <property type="match status" value="2"/>
</dbReference>
<evidence type="ECO:0000256" key="1">
    <source>
        <dbReference type="ARBA" id="ARBA00007613"/>
    </source>
</evidence>
<feature type="coiled-coil region" evidence="3">
    <location>
        <begin position="369"/>
        <end position="403"/>
    </location>
</feature>
<name>A0A969W9H9_9GAMM</name>
<dbReference type="Proteomes" id="UP000653472">
    <property type="component" value="Unassembled WGS sequence"/>
</dbReference>
<dbReference type="PANTHER" id="PTHR30203">
    <property type="entry name" value="OUTER MEMBRANE CATION EFFLUX PROTEIN"/>
    <property type="match status" value="1"/>
</dbReference>
<accession>A0A969W9H9</accession>
<proteinExistence type="inferred from homology"/>
<dbReference type="AlphaFoldDB" id="A0A969W9H9"/>
<keyword evidence="2" id="KW-0812">Transmembrane</keyword>
<comment type="similarity">
    <text evidence="1 2">Belongs to the outer membrane factor (OMF) (TC 1.B.17) family.</text>
</comment>
<dbReference type="GO" id="GO:0015562">
    <property type="term" value="F:efflux transmembrane transporter activity"/>
    <property type="evidence" value="ECO:0007669"/>
    <property type="project" value="InterPro"/>
</dbReference>
<dbReference type="PANTHER" id="PTHR30203:SF33">
    <property type="entry name" value="BLR4455 PROTEIN"/>
    <property type="match status" value="1"/>
</dbReference>
<keyword evidence="2" id="KW-0564">Palmitate</keyword>
<keyword evidence="2" id="KW-0472">Membrane</keyword>
<dbReference type="EMBL" id="JAAVXB010000004">
    <property type="protein sequence ID" value="NKF22379.1"/>
    <property type="molecule type" value="Genomic_DNA"/>
</dbReference>
<evidence type="ECO:0000256" key="3">
    <source>
        <dbReference type="SAM" id="Coils"/>
    </source>
</evidence>
<protein>
    <submittedName>
        <fullName evidence="4">Efflux transporter outer membrane subunit</fullName>
    </submittedName>
</protein>
<evidence type="ECO:0000313" key="4">
    <source>
        <dbReference type="EMBL" id="NKF22379.1"/>
    </source>
</evidence>
<keyword evidence="2" id="KW-0449">Lipoprotein</keyword>
<evidence type="ECO:0000256" key="2">
    <source>
        <dbReference type="RuleBase" id="RU362097"/>
    </source>
</evidence>
<comment type="caution">
    <text evidence="4">The sequence shown here is derived from an EMBL/GenBank/DDBJ whole genome shotgun (WGS) entry which is preliminary data.</text>
</comment>
<dbReference type="GO" id="GO:0009279">
    <property type="term" value="C:cell outer membrane"/>
    <property type="evidence" value="ECO:0007669"/>
    <property type="project" value="UniProtKB-SubCell"/>
</dbReference>
<keyword evidence="3" id="KW-0175">Coiled coil</keyword>
<sequence length="456" mass="48609">MLAVCIALPLAACSAALHPLPDVKTPDHWQGDTAPLDTAAAAAPDWWSGFGDPVLVDLIETALRQNTDMAAAVARVDQARAQARAAAAGLWPQLNASVSAQRSRSVSAATGKPVEATAVEPLLQASYEVDLWGRLDRLDLAARASLLGSEASRDTVALTVAASVAKAYLGLRAIDARLDIARQTVATREAALKLARSQAASGYISQLDLDQSEAEYRAATQLVPQLEQARTQQQNALRLLLGELPGEVQRGAAFDALKFPAVPAVLPSQLLRRRPDVAQAEQQVAAADASWAAARDRLLPSLNLSASIGSLFEAQLPNDPVNIWSVGGSILAPIFNHGALSAQASAAQAQRVQAVEAYRKTVLTAFSEVENALAAVHDLDAQMNEAQQQRDALAAAYHHAQRRYQAGYSSYLDPLVAQRSLLTAELGLVQLRADQLNARVTLYQALGGGWRRPDER</sequence>
<dbReference type="InterPro" id="IPR003423">
    <property type="entry name" value="OMP_efflux"/>
</dbReference>
<dbReference type="Gene3D" id="2.20.200.10">
    <property type="entry name" value="Outer membrane efflux proteins (OEP)"/>
    <property type="match status" value="1"/>
</dbReference>
<gene>
    <name evidence="4" type="ORF">G7Y82_08610</name>
</gene>
<keyword evidence="2" id="KW-1134">Transmembrane beta strand</keyword>
<dbReference type="Gene3D" id="1.20.1600.10">
    <property type="entry name" value="Outer membrane efflux proteins (OEP)"/>
    <property type="match status" value="1"/>
</dbReference>
<organism evidence="4 5">
    <name type="scientific">Solimonas marina</name>
    <dbReference type="NCBI Taxonomy" id="2714601"/>
    <lineage>
        <taxon>Bacteria</taxon>
        <taxon>Pseudomonadati</taxon>
        <taxon>Pseudomonadota</taxon>
        <taxon>Gammaproteobacteria</taxon>
        <taxon>Nevskiales</taxon>
        <taxon>Nevskiaceae</taxon>
        <taxon>Solimonas</taxon>
    </lineage>
</organism>
<evidence type="ECO:0000313" key="5">
    <source>
        <dbReference type="Proteomes" id="UP000653472"/>
    </source>
</evidence>
<reference evidence="4" key="1">
    <citation type="submission" date="2020-03" db="EMBL/GenBank/DDBJ databases">
        <title>Solimonas marina sp. nov., isolated from deep seawater of the Pacific Ocean.</title>
        <authorList>
            <person name="Liu X."/>
            <person name="Lai Q."/>
            <person name="Sun F."/>
            <person name="Gai Y."/>
            <person name="Li G."/>
            <person name="Shao Z."/>
        </authorList>
    </citation>
    <scope>NUCLEOTIDE SEQUENCE</scope>
    <source>
        <strain evidence="4">C16B3</strain>
    </source>
</reference>